<protein>
    <recommendedName>
        <fullName evidence="3">HTH cro/C1-type domain-containing protein</fullName>
    </recommendedName>
</protein>
<dbReference type="RefSeq" id="WP_114054418.1">
    <property type="nucleotide sequence ID" value="NZ_CP030862.1"/>
</dbReference>
<dbReference type="InterPro" id="IPR011990">
    <property type="entry name" value="TPR-like_helical_dom_sf"/>
</dbReference>
<dbReference type="EMBL" id="CP030862">
    <property type="protein sequence ID" value="AXE23236.1"/>
    <property type="molecule type" value="Genomic_DNA"/>
</dbReference>
<sequence>MVRVQHWTGREAKALRSALRMSTRAFAEHLGVALRTVAKWEKHGADTHPRPDTQAILDTALGRADEAAHARFEEVLHGRRTAPSVDHEAWTEDIDRAIVCLSHQRFTFASDLLNRWLGRHEPRGLDDKGAYLYGRSLVLLGDLQRDQGAILGPLSARHSYLRAHRLFHDLAIPRRTAQIELSLAVVTEMAGQLEASARQYEQLASEDRLSHRDRARARLWVGTALSKHGNNEYATKVMRSAIRDFEELGEPEDWAVAHQKLALAYRGAGELGQALHYIDIARSTGSVDSPMQRVRLDTAYSHILLSDAATRDDGLTVLDDAARMASQHGLSHQLRSIEGIRRSYDDPRAFVSR</sequence>
<dbReference type="Gene3D" id="1.10.260.40">
    <property type="entry name" value="lambda repressor-like DNA-binding domains"/>
    <property type="match status" value="1"/>
</dbReference>
<dbReference type="GO" id="GO:0003677">
    <property type="term" value="F:DNA binding"/>
    <property type="evidence" value="ECO:0007669"/>
    <property type="project" value="InterPro"/>
</dbReference>
<dbReference type="CDD" id="cd00093">
    <property type="entry name" value="HTH_XRE"/>
    <property type="match status" value="1"/>
</dbReference>
<dbReference type="KEGG" id="sgz:C0216_07010"/>
<dbReference type="Proteomes" id="UP000252004">
    <property type="component" value="Chromosome"/>
</dbReference>
<evidence type="ECO:0000313" key="2">
    <source>
        <dbReference type="Proteomes" id="UP000252004"/>
    </source>
</evidence>
<keyword evidence="2" id="KW-1185">Reference proteome</keyword>
<dbReference type="OrthoDB" id="3397572at2"/>
<evidence type="ECO:0008006" key="3">
    <source>
        <dbReference type="Google" id="ProtNLM"/>
    </source>
</evidence>
<organism evidence="1 2">
    <name type="scientific">Streptomyces globosus</name>
    <dbReference type="NCBI Taxonomy" id="68209"/>
    <lineage>
        <taxon>Bacteria</taxon>
        <taxon>Bacillati</taxon>
        <taxon>Actinomycetota</taxon>
        <taxon>Actinomycetes</taxon>
        <taxon>Kitasatosporales</taxon>
        <taxon>Streptomycetaceae</taxon>
        <taxon>Streptomyces</taxon>
    </lineage>
</organism>
<dbReference type="SUPFAM" id="SSF48452">
    <property type="entry name" value="TPR-like"/>
    <property type="match status" value="1"/>
</dbReference>
<dbReference type="AlphaFoldDB" id="A0A344TX65"/>
<proteinExistence type="predicted"/>
<gene>
    <name evidence="1" type="ORF">C0216_07010</name>
</gene>
<dbReference type="SUPFAM" id="SSF47413">
    <property type="entry name" value="lambda repressor-like DNA-binding domains"/>
    <property type="match status" value="1"/>
</dbReference>
<name>A0A344TX65_9ACTN</name>
<reference evidence="1 2" key="1">
    <citation type="submission" date="2018-01" db="EMBL/GenBank/DDBJ databases">
        <title>Draft genome Sequence of streptomyces globosus LZH-48.</title>
        <authorList>
            <person name="Ran K."/>
            <person name="Li Z."/>
            <person name="Wei S."/>
            <person name="Dong R."/>
        </authorList>
    </citation>
    <scope>NUCLEOTIDE SEQUENCE [LARGE SCALE GENOMIC DNA]</scope>
    <source>
        <strain evidence="1 2">LZH-48</strain>
    </source>
</reference>
<dbReference type="InterPro" id="IPR010982">
    <property type="entry name" value="Lambda_DNA-bd_dom_sf"/>
</dbReference>
<evidence type="ECO:0000313" key="1">
    <source>
        <dbReference type="EMBL" id="AXE23236.1"/>
    </source>
</evidence>
<accession>A0A344TX65</accession>
<dbReference type="Gene3D" id="1.25.40.10">
    <property type="entry name" value="Tetratricopeptide repeat domain"/>
    <property type="match status" value="1"/>
</dbReference>
<dbReference type="InterPro" id="IPR001387">
    <property type="entry name" value="Cro/C1-type_HTH"/>
</dbReference>